<evidence type="ECO:0000256" key="1">
    <source>
        <dbReference type="ARBA" id="ARBA00006479"/>
    </source>
</evidence>
<dbReference type="OrthoDB" id="8772678at2"/>
<evidence type="ECO:0000313" key="3">
    <source>
        <dbReference type="Proteomes" id="UP000245590"/>
    </source>
</evidence>
<dbReference type="SUPFAM" id="SSF53067">
    <property type="entry name" value="Actin-like ATPase domain"/>
    <property type="match status" value="1"/>
</dbReference>
<protein>
    <recommendedName>
        <fullName evidence="4">Glucokinase</fullName>
    </recommendedName>
</protein>
<keyword evidence="3" id="KW-1185">Reference proteome</keyword>
<accession>A0A2U2RGV5</accession>
<dbReference type="PANTHER" id="PTHR18964">
    <property type="entry name" value="ROK (REPRESSOR, ORF, KINASE) FAMILY"/>
    <property type="match status" value="1"/>
</dbReference>
<organism evidence="2 3">
    <name type="scientific">Brachybacterium endophyticum</name>
    <dbReference type="NCBI Taxonomy" id="2182385"/>
    <lineage>
        <taxon>Bacteria</taxon>
        <taxon>Bacillati</taxon>
        <taxon>Actinomycetota</taxon>
        <taxon>Actinomycetes</taxon>
        <taxon>Micrococcales</taxon>
        <taxon>Dermabacteraceae</taxon>
        <taxon>Brachybacterium</taxon>
    </lineage>
</organism>
<dbReference type="InterPro" id="IPR000600">
    <property type="entry name" value="ROK"/>
</dbReference>
<proteinExistence type="inferred from homology"/>
<reference evidence="2 3" key="1">
    <citation type="submission" date="2018-05" db="EMBL/GenBank/DDBJ databases">
        <title>Brachybacterium sp. M1HQ-2T, whole genome shotgun sequence.</title>
        <authorList>
            <person name="Tuo L."/>
        </authorList>
    </citation>
    <scope>NUCLEOTIDE SEQUENCE [LARGE SCALE GENOMIC DNA]</scope>
    <source>
        <strain evidence="2 3">M1HQ-2</strain>
    </source>
</reference>
<comment type="similarity">
    <text evidence="1">Belongs to the ROK (NagC/XylR) family.</text>
</comment>
<dbReference type="RefSeq" id="WP_109276820.1">
    <property type="nucleotide sequence ID" value="NZ_QFKX01000007.1"/>
</dbReference>
<name>A0A2U2RGV5_9MICO</name>
<dbReference type="EMBL" id="QFKX01000007">
    <property type="protein sequence ID" value="PWH05080.1"/>
    <property type="molecule type" value="Genomic_DNA"/>
</dbReference>
<dbReference type="PANTHER" id="PTHR18964:SF169">
    <property type="entry name" value="N-ACETYLMANNOSAMINE KINASE"/>
    <property type="match status" value="1"/>
</dbReference>
<dbReference type="Proteomes" id="UP000245590">
    <property type="component" value="Unassembled WGS sequence"/>
</dbReference>
<dbReference type="InterPro" id="IPR043129">
    <property type="entry name" value="ATPase_NBD"/>
</dbReference>
<gene>
    <name evidence="2" type="ORF">DEO23_14895</name>
</gene>
<comment type="caution">
    <text evidence="2">The sequence shown here is derived from an EMBL/GenBank/DDBJ whole genome shotgun (WGS) entry which is preliminary data.</text>
</comment>
<dbReference type="Pfam" id="PF00480">
    <property type="entry name" value="ROK"/>
    <property type="match status" value="1"/>
</dbReference>
<dbReference type="AlphaFoldDB" id="A0A2U2RGV5"/>
<dbReference type="Gene3D" id="3.30.420.40">
    <property type="match status" value="2"/>
</dbReference>
<evidence type="ECO:0000313" key="2">
    <source>
        <dbReference type="EMBL" id="PWH05080.1"/>
    </source>
</evidence>
<sequence length="326" mass="31597">MRHADPAAPGAEVRGPDGDLAEVLALDIGGTKTTAALVRIAADRSSAEVTSEVTVATPARDGASAVLGAALEAGERASSGSAGPVAVGLSSAGVVDVEHGLITHATSSLPGWPGTAIAPAFAERFGVPTRAMNDVHAHGLGEALFGVGREAASLLLVAVGTGIGGAQVIGGAPITGSRGAAGHVGHVTVPEADGVPCTCGRTGHLEGLASGPGILALASRLGAEPAHCADGRALAAAARTAAGPARDAYELAGTATGRVIGSLLNVLDVEAVALAGGVVGASDVWEDALHRGVAREAMDVVASTPVLPARAGSRAALLGAAAWAID</sequence>
<evidence type="ECO:0008006" key="4">
    <source>
        <dbReference type="Google" id="ProtNLM"/>
    </source>
</evidence>